<feature type="compositionally biased region" description="Polar residues" evidence="1">
    <location>
        <begin position="75"/>
        <end position="85"/>
    </location>
</feature>
<comment type="caution">
    <text evidence="2">The sequence shown here is derived from an EMBL/GenBank/DDBJ whole genome shotgun (WGS) entry which is preliminary data.</text>
</comment>
<protein>
    <submittedName>
        <fullName evidence="2">Uncharacterized protein</fullName>
    </submittedName>
</protein>
<dbReference type="AlphaFoldDB" id="A0A2N5U0P1"/>
<feature type="region of interest" description="Disordered" evidence="1">
    <location>
        <begin position="41"/>
        <end position="110"/>
    </location>
</feature>
<proteinExistence type="predicted"/>
<sequence>MMAHNLCYTTLTDTKMAKFPTHHLDALTMPPLRHRHGPVTTMWSSSSMLSPLTTRSSSTGSSSSSTHNPRWKRSYTITAKQSSSGAGLANHHHHHRHHHLHLHEQPGDAL</sequence>
<dbReference type="EMBL" id="PGCI01000272">
    <property type="protein sequence ID" value="PLW31315.1"/>
    <property type="molecule type" value="Genomic_DNA"/>
</dbReference>
<reference evidence="2 3" key="1">
    <citation type="submission" date="2017-11" db="EMBL/GenBank/DDBJ databases">
        <title>De novo assembly and phasing of dikaryotic genomes from two isolates of Puccinia coronata f. sp. avenae, the causal agent of oat crown rust.</title>
        <authorList>
            <person name="Miller M.E."/>
            <person name="Zhang Y."/>
            <person name="Omidvar V."/>
            <person name="Sperschneider J."/>
            <person name="Schwessinger B."/>
            <person name="Raley C."/>
            <person name="Palmer J.M."/>
            <person name="Garnica D."/>
            <person name="Upadhyaya N."/>
            <person name="Rathjen J."/>
            <person name="Taylor J.M."/>
            <person name="Park R.F."/>
            <person name="Dodds P.N."/>
            <person name="Hirsch C.D."/>
            <person name="Kianian S.F."/>
            <person name="Figueroa M."/>
        </authorList>
    </citation>
    <scope>NUCLEOTIDE SEQUENCE [LARGE SCALE GENOMIC DNA]</scope>
    <source>
        <strain evidence="2">12SD80</strain>
    </source>
</reference>
<name>A0A2N5U0P1_9BASI</name>
<organism evidence="2 3">
    <name type="scientific">Puccinia coronata f. sp. avenae</name>
    <dbReference type="NCBI Taxonomy" id="200324"/>
    <lineage>
        <taxon>Eukaryota</taxon>
        <taxon>Fungi</taxon>
        <taxon>Dikarya</taxon>
        <taxon>Basidiomycota</taxon>
        <taxon>Pucciniomycotina</taxon>
        <taxon>Pucciniomycetes</taxon>
        <taxon>Pucciniales</taxon>
        <taxon>Pucciniaceae</taxon>
        <taxon>Puccinia</taxon>
    </lineage>
</organism>
<evidence type="ECO:0000313" key="3">
    <source>
        <dbReference type="Proteomes" id="UP000235392"/>
    </source>
</evidence>
<dbReference type="Proteomes" id="UP000235392">
    <property type="component" value="Unassembled WGS sequence"/>
</dbReference>
<feature type="compositionally biased region" description="Basic residues" evidence="1">
    <location>
        <begin position="90"/>
        <end position="101"/>
    </location>
</feature>
<feature type="compositionally biased region" description="Low complexity" evidence="1">
    <location>
        <begin position="41"/>
        <end position="66"/>
    </location>
</feature>
<evidence type="ECO:0000313" key="2">
    <source>
        <dbReference type="EMBL" id="PLW31315.1"/>
    </source>
</evidence>
<evidence type="ECO:0000256" key="1">
    <source>
        <dbReference type="SAM" id="MobiDB-lite"/>
    </source>
</evidence>
<accession>A0A2N5U0P1</accession>
<gene>
    <name evidence="2" type="ORF">PCASD_13658</name>
</gene>